<evidence type="ECO:0000313" key="2">
    <source>
        <dbReference type="Proteomes" id="UP000019678"/>
    </source>
</evidence>
<accession>A0A017T3Q6</accession>
<dbReference type="Proteomes" id="UP000019678">
    <property type="component" value="Unassembled WGS sequence"/>
</dbReference>
<sequence>MESATQLFAERSHLGLGLDPGQGSAKLRCPAAEVGDKLSPCPAKALMPRLRRCAVLTLLGIHRGHCAH</sequence>
<protein>
    <submittedName>
        <fullName evidence="1">Uncharacterized protein</fullName>
    </submittedName>
</protein>
<keyword evidence="2" id="KW-1185">Reference proteome</keyword>
<dbReference type="EMBL" id="ASRX01000044">
    <property type="protein sequence ID" value="EYF03602.1"/>
    <property type="molecule type" value="Genomic_DNA"/>
</dbReference>
<proteinExistence type="predicted"/>
<dbReference type="AlphaFoldDB" id="A0A017T3Q6"/>
<reference evidence="1 2" key="1">
    <citation type="submission" date="2013-05" db="EMBL/GenBank/DDBJ databases">
        <title>Genome assembly of Chondromyces apiculatus DSM 436.</title>
        <authorList>
            <person name="Sharma G."/>
            <person name="Khatri I."/>
            <person name="Kaur C."/>
            <person name="Mayilraj S."/>
            <person name="Subramanian S."/>
        </authorList>
    </citation>
    <scope>NUCLEOTIDE SEQUENCE [LARGE SCALE GENOMIC DNA]</scope>
    <source>
        <strain evidence="1 2">DSM 436</strain>
    </source>
</reference>
<comment type="caution">
    <text evidence="1">The sequence shown here is derived from an EMBL/GenBank/DDBJ whole genome shotgun (WGS) entry which is preliminary data.</text>
</comment>
<gene>
    <name evidence="1" type="ORF">CAP_5393</name>
</gene>
<evidence type="ECO:0000313" key="1">
    <source>
        <dbReference type="EMBL" id="EYF03602.1"/>
    </source>
</evidence>
<name>A0A017T3Q6_9BACT</name>
<organism evidence="1 2">
    <name type="scientific">Chondromyces apiculatus DSM 436</name>
    <dbReference type="NCBI Taxonomy" id="1192034"/>
    <lineage>
        <taxon>Bacteria</taxon>
        <taxon>Pseudomonadati</taxon>
        <taxon>Myxococcota</taxon>
        <taxon>Polyangia</taxon>
        <taxon>Polyangiales</taxon>
        <taxon>Polyangiaceae</taxon>
        <taxon>Chondromyces</taxon>
    </lineage>
</organism>